<evidence type="ECO:0000256" key="2">
    <source>
        <dbReference type="ARBA" id="ARBA00005194"/>
    </source>
</evidence>
<evidence type="ECO:0000313" key="16">
    <source>
        <dbReference type="Proteomes" id="UP000027586"/>
    </source>
</evidence>
<reference evidence="15" key="1">
    <citation type="submission" date="2013-08" db="EMBL/GenBank/DDBJ databases">
        <title>Gene expansion shapes genome architecture in the human pathogen Lichtheimia corymbifera: an evolutionary genomics analysis in the ancient terrestrial Mucorales (Mucoromycotina).</title>
        <authorList>
            <person name="Schwartze V.U."/>
            <person name="Winter S."/>
            <person name="Shelest E."/>
            <person name="Marcet-Houben M."/>
            <person name="Horn F."/>
            <person name="Wehner S."/>
            <person name="Hoffmann K."/>
            <person name="Riege K."/>
            <person name="Sammeth M."/>
            <person name="Nowrousian M."/>
            <person name="Valiante V."/>
            <person name="Linde J."/>
            <person name="Jacobsen I.D."/>
            <person name="Marz M."/>
            <person name="Brakhage A.A."/>
            <person name="Gabaldon T."/>
            <person name="Bocker S."/>
            <person name="Voigt K."/>
        </authorList>
    </citation>
    <scope>NUCLEOTIDE SEQUENCE [LARGE SCALE GENOMIC DNA]</scope>
    <source>
        <strain evidence="15">FSU 9682</strain>
    </source>
</reference>
<feature type="transmembrane region" description="Helical" evidence="14">
    <location>
        <begin position="200"/>
        <end position="220"/>
    </location>
</feature>
<keyword evidence="11 14" id="KW-0275">Fatty acid biosynthesis</keyword>
<comment type="pathway">
    <text evidence="2 14">Lipid metabolism; fatty acid biosynthesis.</text>
</comment>
<keyword evidence="6 14" id="KW-0812">Transmembrane</keyword>
<comment type="similarity">
    <text evidence="3 14">Belongs to the very long-chain fatty acids dehydratase HACD family.</text>
</comment>
<evidence type="ECO:0000313" key="15">
    <source>
        <dbReference type="EMBL" id="CDH57925.1"/>
    </source>
</evidence>
<dbReference type="OrthoDB" id="46988at2759"/>
<protein>
    <recommendedName>
        <fullName evidence="4 14">Very-long-chain (3R)-3-hydroxyacyl-CoA dehydratase</fullName>
        <ecNumber evidence="4 14">4.2.1.134</ecNumber>
    </recommendedName>
</protein>
<keyword evidence="12 14" id="KW-0456">Lyase</keyword>
<dbReference type="STRING" id="1263082.A0A068S7G8"/>
<evidence type="ECO:0000256" key="12">
    <source>
        <dbReference type="ARBA" id="ARBA00023239"/>
    </source>
</evidence>
<evidence type="ECO:0000256" key="6">
    <source>
        <dbReference type="ARBA" id="ARBA00022692"/>
    </source>
</evidence>
<evidence type="ECO:0000256" key="13">
    <source>
        <dbReference type="ARBA" id="ARBA00036671"/>
    </source>
</evidence>
<dbReference type="GO" id="GO:0102158">
    <property type="term" value="F:very-long-chain (3R)-3-hydroxyacyl-CoA dehydratase activity"/>
    <property type="evidence" value="ECO:0007669"/>
    <property type="project" value="UniProtKB-EC"/>
</dbReference>
<accession>A0A068S7G8</accession>
<evidence type="ECO:0000256" key="7">
    <source>
        <dbReference type="ARBA" id="ARBA00022832"/>
    </source>
</evidence>
<keyword evidence="8 14" id="KW-1133">Transmembrane helix</keyword>
<name>A0A068S7G8_9FUNG</name>
<evidence type="ECO:0000256" key="3">
    <source>
        <dbReference type="ARBA" id="ARBA00007811"/>
    </source>
</evidence>
<feature type="transmembrane region" description="Helical" evidence="14">
    <location>
        <begin position="35"/>
        <end position="57"/>
    </location>
</feature>
<evidence type="ECO:0000256" key="11">
    <source>
        <dbReference type="ARBA" id="ARBA00023160"/>
    </source>
</evidence>
<dbReference type="InterPro" id="IPR007482">
    <property type="entry name" value="Tyr_Pase-like_PTPLA"/>
</dbReference>
<dbReference type="PANTHER" id="PTHR11035:SF3">
    <property type="entry name" value="VERY-LONG-CHAIN (3R)-3-HYDROXYACYL-COA DEHYDRATASE"/>
    <property type="match status" value="1"/>
</dbReference>
<feature type="transmembrane region" description="Helical" evidence="14">
    <location>
        <begin position="77"/>
        <end position="99"/>
    </location>
</feature>
<dbReference type="EMBL" id="CBTN010000050">
    <property type="protein sequence ID" value="CDH57925.1"/>
    <property type="molecule type" value="Genomic_DNA"/>
</dbReference>
<feature type="transmembrane region" description="Helical" evidence="14">
    <location>
        <begin position="172"/>
        <end position="194"/>
    </location>
</feature>
<dbReference type="AlphaFoldDB" id="A0A068S7G8"/>
<evidence type="ECO:0000256" key="10">
    <source>
        <dbReference type="ARBA" id="ARBA00023136"/>
    </source>
</evidence>
<gene>
    <name evidence="15" type="ORF">LCOR_08809.1</name>
</gene>
<keyword evidence="9 14" id="KW-0443">Lipid metabolism</keyword>
<evidence type="ECO:0000256" key="9">
    <source>
        <dbReference type="ARBA" id="ARBA00023098"/>
    </source>
</evidence>
<comment type="caution">
    <text evidence="15">The sequence shown here is derived from an EMBL/GenBank/DDBJ whole genome shotgun (WGS) entry which is preliminary data.</text>
</comment>
<dbReference type="GO" id="GO:0030148">
    <property type="term" value="P:sphingolipid biosynthetic process"/>
    <property type="evidence" value="ECO:0007669"/>
    <property type="project" value="TreeGrafter"/>
</dbReference>
<evidence type="ECO:0000256" key="14">
    <source>
        <dbReference type="RuleBase" id="RU363109"/>
    </source>
</evidence>
<evidence type="ECO:0000256" key="4">
    <source>
        <dbReference type="ARBA" id="ARBA00013122"/>
    </source>
</evidence>
<evidence type="ECO:0000256" key="5">
    <source>
        <dbReference type="ARBA" id="ARBA00022516"/>
    </source>
</evidence>
<keyword evidence="16" id="KW-1185">Reference proteome</keyword>
<comment type="catalytic activity">
    <reaction evidence="13 14">
        <text>a very-long-chain (3R)-3-hydroxyacyl-CoA = a very-long-chain (2E)-enoyl-CoA + H2O</text>
        <dbReference type="Rhea" id="RHEA:45812"/>
        <dbReference type="ChEBI" id="CHEBI:15377"/>
        <dbReference type="ChEBI" id="CHEBI:83728"/>
        <dbReference type="ChEBI" id="CHEBI:85440"/>
        <dbReference type="EC" id="4.2.1.134"/>
    </reaction>
</comment>
<comment type="subcellular location">
    <subcellularLocation>
        <location evidence="14">Endoplasmic reticulum membrane</location>
        <topology evidence="14">Multi-pass membrane protein</topology>
    </subcellularLocation>
    <subcellularLocation>
        <location evidence="1">Membrane</location>
        <topology evidence="1">Multi-pass membrane protein</topology>
    </subcellularLocation>
</comment>
<comment type="function">
    <text evidence="14">Catalyzes the third of the four reactions of the long-chain fatty acids elongation cycle. This endoplasmic reticulum-bound enzymatic process, allows the addition of two carbons to the chain of long- and very long-chain fatty acids/VLCFAs per cycle. This enzyme catalyzes the dehydration of the 3-hydroxyacyl-CoA intermediate into trans-2,3-enoyl-CoA, within each cycle of fatty acid elongation. Thereby, it participates to the production of VLCFAs of different chain lengths that are involved in multiple biological processes as precursors of membrane lipids and lipid mediators.</text>
</comment>
<keyword evidence="10 14" id="KW-0472">Membrane</keyword>
<keyword evidence="5 14" id="KW-0444">Lipid biosynthesis</keyword>
<comment type="caution">
    <text evidence="14">Lacks conserved residue(s) required for the propagation of feature annotation.</text>
</comment>
<keyword evidence="14" id="KW-0256">Endoplasmic reticulum</keyword>
<sequence>MPASVVYPKSHEGLAAAASAGRRSGPPQFSSANQLILFFYLLGYNNVSFMGWFWVFYTTLYCYLSAGFKYDNVHDLSWQGLTIIQSAALLEVVNSWCGFVRAPKLTTTMQVASRFMLVWGICYLFPEVKTHWAFVSMVLAWSLAECVRYAYYGTNLIGSVPAGLTWARYNAFLILYPLGVASELILIYQALPYAKEWNIAYYYFMIATALFYIPGFPILFTHMLSQRRKYLEGSYLVAEKKKYK</sequence>
<evidence type="ECO:0000256" key="8">
    <source>
        <dbReference type="ARBA" id="ARBA00022989"/>
    </source>
</evidence>
<dbReference type="EC" id="4.2.1.134" evidence="4 14"/>
<dbReference type="GO" id="GO:0042761">
    <property type="term" value="P:very long-chain fatty acid biosynthetic process"/>
    <property type="evidence" value="ECO:0007669"/>
    <property type="project" value="TreeGrafter"/>
</dbReference>
<proteinExistence type="inferred from homology"/>
<dbReference type="GO" id="GO:0005789">
    <property type="term" value="C:endoplasmic reticulum membrane"/>
    <property type="evidence" value="ECO:0007669"/>
    <property type="project" value="UniProtKB-SubCell"/>
</dbReference>
<dbReference type="PANTHER" id="PTHR11035">
    <property type="entry name" value="VERY-LONG-CHAIN (3R)-3-HYDROXYACYL-COA DEHYDRATASE"/>
    <property type="match status" value="1"/>
</dbReference>
<organism evidence="15 16">
    <name type="scientific">Lichtheimia corymbifera JMRC:FSU:9682</name>
    <dbReference type="NCBI Taxonomy" id="1263082"/>
    <lineage>
        <taxon>Eukaryota</taxon>
        <taxon>Fungi</taxon>
        <taxon>Fungi incertae sedis</taxon>
        <taxon>Mucoromycota</taxon>
        <taxon>Mucoromycotina</taxon>
        <taxon>Mucoromycetes</taxon>
        <taxon>Mucorales</taxon>
        <taxon>Lichtheimiaceae</taxon>
        <taxon>Lichtheimia</taxon>
    </lineage>
</organism>
<dbReference type="Pfam" id="PF04387">
    <property type="entry name" value="PTPLA"/>
    <property type="match status" value="1"/>
</dbReference>
<dbReference type="GO" id="GO:0030497">
    <property type="term" value="P:fatty acid elongation"/>
    <property type="evidence" value="ECO:0007669"/>
    <property type="project" value="TreeGrafter"/>
</dbReference>
<dbReference type="Proteomes" id="UP000027586">
    <property type="component" value="Unassembled WGS sequence"/>
</dbReference>
<evidence type="ECO:0000256" key="1">
    <source>
        <dbReference type="ARBA" id="ARBA00004141"/>
    </source>
</evidence>
<dbReference type="UniPathway" id="UPA00094"/>
<dbReference type="VEuPathDB" id="FungiDB:LCOR_08809.1"/>
<keyword evidence="7 14" id="KW-0276">Fatty acid metabolism</keyword>